<reference evidence="1 2" key="1">
    <citation type="submission" date="2020-09" db="EMBL/GenBank/DDBJ databases">
        <title>De no assembly of potato wild relative species, Solanum commersonii.</title>
        <authorList>
            <person name="Cho K."/>
        </authorList>
    </citation>
    <scope>NUCLEOTIDE SEQUENCE [LARGE SCALE GENOMIC DNA]</scope>
    <source>
        <strain evidence="1">LZ3.2</strain>
        <tissue evidence="1">Leaf</tissue>
    </source>
</reference>
<accession>A0A9J5WAN5</accession>
<evidence type="ECO:0000313" key="2">
    <source>
        <dbReference type="Proteomes" id="UP000824120"/>
    </source>
</evidence>
<gene>
    <name evidence="1" type="ORF">H5410_062360</name>
</gene>
<dbReference type="AlphaFoldDB" id="A0A9J5WAN5"/>
<name>A0A9J5WAN5_SOLCO</name>
<organism evidence="1 2">
    <name type="scientific">Solanum commersonii</name>
    <name type="common">Commerson's wild potato</name>
    <name type="synonym">Commerson's nightshade</name>
    <dbReference type="NCBI Taxonomy" id="4109"/>
    <lineage>
        <taxon>Eukaryota</taxon>
        <taxon>Viridiplantae</taxon>
        <taxon>Streptophyta</taxon>
        <taxon>Embryophyta</taxon>
        <taxon>Tracheophyta</taxon>
        <taxon>Spermatophyta</taxon>
        <taxon>Magnoliopsida</taxon>
        <taxon>eudicotyledons</taxon>
        <taxon>Gunneridae</taxon>
        <taxon>Pentapetalae</taxon>
        <taxon>asterids</taxon>
        <taxon>lamiids</taxon>
        <taxon>Solanales</taxon>
        <taxon>Solanaceae</taxon>
        <taxon>Solanoideae</taxon>
        <taxon>Solaneae</taxon>
        <taxon>Solanum</taxon>
    </lineage>
</organism>
<evidence type="ECO:0000313" key="1">
    <source>
        <dbReference type="EMBL" id="KAG5572594.1"/>
    </source>
</evidence>
<sequence length="64" mass="7470">MFELPTELRGVFTTNPFLLYVNLLLLRSARNFLMKNEQTALPFANANHPAHVSERTSLYKYQKL</sequence>
<comment type="caution">
    <text evidence="1">The sequence shown here is derived from an EMBL/GenBank/DDBJ whole genome shotgun (WGS) entry which is preliminary data.</text>
</comment>
<proteinExistence type="predicted"/>
<protein>
    <submittedName>
        <fullName evidence="1">Uncharacterized protein</fullName>
    </submittedName>
</protein>
<dbReference type="EMBL" id="JACXVP010000012">
    <property type="protein sequence ID" value="KAG5572594.1"/>
    <property type="molecule type" value="Genomic_DNA"/>
</dbReference>
<keyword evidence="2" id="KW-1185">Reference proteome</keyword>
<dbReference type="Proteomes" id="UP000824120">
    <property type="component" value="Chromosome 12"/>
</dbReference>